<accession>A0ABP9JNW2</accession>
<dbReference type="InterPro" id="IPR005531">
    <property type="entry name" value="Asp23"/>
</dbReference>
<dbReference type="Pfam" id="PF03780">
    <property type="entry name" value="Asp23"/>
    <property type="match status" value="1"/>
</dbReference>
<evidence type="ECO:0000313" key="3">
    <source>
        <dbReference type="EMBL" id="GAA5035964.1"/>
    </source>
</evidence>
<gene>
    <name evidence="3" type="ORF">GCM10023258_38430</name>
</gene>
<evidence type="ECO:0000256" key="2">
    <source>
        <dbReference type="SAM" id="MobiDB-lite"/>
    </source>
</evidence>
<comment type="similarity">
    <text evidence="1">Belongs to the asp23 family.</text>
</comment>
<protein>
    <recommendedName>
        <fullName evidence="5">Asp23/Gls24 family envelope stress response protein</fullName>
    </recommendedName>
</protein>
<evidence type="ECO:0008006" key="5">
    <source>
        <dbReference type="Google" id="ProtNLM"/>
    </source>
</evidence>
<dbReference type="EMBL" id="BAABIW010000028">
    <property type="protein sequence ID" value="GAA5035964.1"/>
    <property type="molecule type" value="Genomic_DNA"/>
</dbReference>
<keyword evidence="4" id="KW-1185">Reference proteome</keyword>
<organism evidence="3 4">
    <name type="scientific">Terrabacter aeriphilus</name>
    <dbReference type="NCBI Taxonomy" id="515662"/>
    <lineage>
        <taxon>Bacteria</taxon>
        <taxon>Bacillati</taxon>
        <taxon>Actinomycetota</taxon>
        <taxon>Actinomycetes</taxon>
        <taxon>Micrococcales</taxon>
        <taxon>Intrasporangiaceae</taxon>
        <taxon>Terrabacter</taxon>
    </lineage>
</organism>
<feature type="region of interest" description="Disordered" evidence="2">
    <location>
        <begin position="1"/>
        <end position="26"/>
    </location>
</feature>
<comment type="caution">
    <text evidence="3">The sequence shown here is derived from an EMBL/GenBank/DDBJ whole genome shotgun (WGS) entry which is preliminary data.</text>
</comment>
<sequence length="137" mass="14642">MGAAVNDAEPTEPTEPTEPNELVDAGARGTLVLRDRAVERIVEAAVLEVDGVLRHADTLEKVTGRSLPRVEVVVAGNRARASVEIATRWPSSLADVATRTKDGVARALTELAGLTVDAVDVHVAHLPTDIPERRRVQ</sequence>
<dbReference type="Proteomes" id="UP001500427">
    <property type="component" value="Unassembled WGS sequence"/>
</dbReference>
<evidence type="ECO:0000313" key="4">
    <source>
        <dbReference type="Proteomes" id="UP001500427"/>
    </source>
</evidence>
<reference evidence="4" key="1">
    <citation type="journal article" date="2019" name="Int. J. Syst. Evol. Microbiol.">
        <title>The Global Catalogue of Microorganisms (GCM) 10K type strain sequencing project: providing services to taxonomists for standard genome sequencing and annotation.</title>
        <authorList>
            <consortium name="The Broad Institute Genomics Platform"/>
            <consortium name="The Broad Institute Genome Sequencing Center for Infectious Disease"/>
            <person name="Wu L."/>
            <person name="Ma J."/>
        </authorList>
    </citation>
    <scope>NUCLEOTIDE SEQUENCE [LARGE SCALE GENOMIC DNA]</scope>
    <source>
        <strain evidence="4">JCM 17687</strain>
    </source>
</reference>
<proteinExistence type="inferred from homology"/>
<name>A0ABP9JNW2_9MICO</name>
<evidence type="ECO:0000256" key="1">
    <source>
        <dbReference type="ARBA" id="ARBA00005721"/>
    </source>
</evidence>